<dbReference type="InterPro" id="IPR036583">
    <property type="entry name" value="23S_rRNA_IVS_sf"/>
</dbReference>
<dbReference type="SUPFAM" id="SSF158446">
    <property type="entry name" value="IVS-encoded protein-like"/>
    <property type="match status" value="1"/>
</dbReference>
<dbReference type="RefSeq" id="WP_262887541.1">
    <property type="nucleotide sequence ID" value="NZ_CAJIMS010000001.1"/>
</dbReference>
<keyword evidence="2" id="KW-1185">Reference proteome</keyword>
<dbReference type="EMBL" id="CAJIMS010000001">
    <property type="protein sequence ID" value="CAD7805134.1"/>
    <property type="molecule type" value="Genomic_DNA"/>
</dbReference>
<protein>
    <submittedName>
        <fullName evidence="1">Uncharacterized protein</fullName>
    </submittedName>
</protein>
<name>A0A9N8MMP3_9FLAO</name>
<accession>A0A9N8MMP3</accession>
<evidence type="ECO:0000313" key="2">
    <source>
        <dbReference type="Proteomes" id="UP000662618"/>
    </source>
</evidence>
<dbReference type="Gene3D" id="1.20.1440.60">
    <property type="entry name" value="23S rRNA-intervening sequence"/>
    <property type="match status" value="1"/>
</dbReference>
<sequence>MTLSFENFPIYKKAISFTVKIFKILENENLQREFSLKDQLKRATLLSITIILQNAQNMAVINNLSDFFG</sequence>
<reference evidence="1" key="1">
    <citation type="submission" date="2020-12" db="EMBL/GenBank/DDBJ databases">
        <authorList>
            <person name="Rodrigo-Torres L."/>
            <person name="Arahal R. D."/>
            <person name="Lucena T."/>
        </authorList>
    </citation>
    <scope>NUCLEOTIDE SEQUENCE</scope>
    <source>
        <strain evidence="1">CECT 9390</strain>
    </source>
</reference>
<evidence type="ECO:0000313" key="1">
    <source>
        <dbReference type="EMBL" id="CAD7805134.1"/>
    </source>
</evidence>
<gene>
    <name evidence="1" type="ORF">CHRY9390_01323</name>
</gene>
<comment type="caution">
    <text evidence="1">The sequence shown here is derived from an EMBL/GenBank/DDBJ whole genome shotgun (WGS) entry which is preliminary data.</text>
</comment>
<proteinExistence type="predicted"/>
<dbReference type="AlphaFoldDB" id="A0A9N8MMP3"/>
<organism evidence="1 2">
    <name type="scientific">Chryseobacterium aquaeductus</name>
    <dbReference type="NCBI Taxonomy" id="2675056"/>
    <lineage>
        <taxon>Bacteria</taxon>
        <taxon>Pseudomonadati</taxon>
        <taxon>Bacteroidota</taxon>
        <taxon>Flavobacteriia</taxon>
        <taxon>Flavobacteriales</taxon>
        <taxon>Weeksellaceae</taxon>
        <taxon>Chryseobacterium group</taxon>
        <taxon>Chryseobacterium</taxon>
    </lineage>
</organism>
<dbReference type="Proteomes" id="UP000662618">
    <property type="component" value="Unassembled WGS sequence"/>
</dbReference>